<evidence type="ECO:0000256" key="3">
    <source>
        <dbReference type="ARBA" id="ARBA00022989"/>
    </source>
</evidence>
<dbReference type="InterPro" id="IPR009825">
    <property type="entry name" value="ECF_substrate-spec-like"/>
</dbReference>
<sequence length="181" mass="19279">MKNQSIKQVVAIGLGAALFVVIGMISIPTPVPNTSIQLQYAVQTLLSIIFGPLVGLLVGLIGHAVKDAIAGYGLWWTWIIASGLFGLTVGLFRKYIRVTQGVFELKDIVFFNLIQIVANALVWGILAPLGDVVIYREAAEKVFAQGIVAGIGNAVTVAIAGTLLLLAYSRTQTRSGSLKKD</sequence>
<reference evidence="6 7" key="1">
    <citation type="submission" date="2014-05" db="EMBL/GenBank/DDBJ databases">
        <authorList>
            <person name="Daugherty S.C."/>
            <person name="Tallon L.J."/>
            <person name="Sadzewicz L."/>
            <person name="Kilian M."/>
            <person name="Tettelin H."/>
        </authorList>
    </citation>
    <scope>NUCLEOTIDE SEQUENCE [LARGE SCALE GENOMIC DNA]</scope>
    <source>
        <strain evidence="6 7">SK1126</strain>
    </source>
</reference>
<name>A0A081PTF5_STRMT</name>
<evidence type="ECO:0000313" key="7">
    <source>
        <dbReference type="Proteomes" id="UP000028093"/>
    </source>
</evidence>
<accession>A0A081PTF5</accession>
<dbReference type="AlphaFoldDB" id="A0A081PTF5"/>
<keyword evidence="1 5" id="KW-1003">Cell membrane</keyword>
<dbReference type="InterPro" id="IPR022914">
    <property type="entry name" value="UPF0397"/>
</dbReference>
<dbReference type="RefSeq" id="WP_033681273.1">
    <property type="nucleotide sequence ID" value="NZ_JPFT01000003.1"/>
</dbReference>
<gene>
    <name evidence="6" type="ORF">SK1126_0303</name>
</gene>
<dbReference type="GO" id="GO:0005886">
    <property type="term" value="C:plasma membrane"/>
    <property type="evidence" value="ECO:0007669"/>
    <property type="project" value="UniProtKB-SubCell"/>
</dbReference>
<proteinExistence type="inferred from homology"/>
<keyword evidence="4 5" id="KW-0472">Membrane</keyword>
<evidence type="ECO:0000256" key="1">
    <source>
        <dbReference type="ARBA" id="ARBA00022475"/>
    </source>
</evidence>
<evidence type="ECO:0000256" key="5">
    <source>
        <dbReference type="HAMAP-Rule" id="MF_01572"/>
    </source>
</evidence>
<evidence type="ECO:0000256" key="4">
    <source>
        <dbReference type="ARBA" id="ARBA00023136"/>
    </source>
</evidence>
<comment type="subcellular location">
    <subcellularLocation>
        <location evidence="5">Cell membrane</location>
        <topology evidence="5">Multi-pass membrane protein</topology>
    </subcellularLocation>
</comment>
<keyword evidence="2 5" id="KW-0812">Transmembrane</keyword>
<feature type="transmembrane region" description="Helical" evidence="5">
    <location>
        <begin position="74"/>
        <end position="96"/>
    </location>
</feature>
<organism evidence="6 7">
    <name type="scientific">Streptococcus mitis</name>
    <dbReference type="NCBI Taxonomy" id="28037"/>
    <lineage>
        <taxon>Bacteria</taxon>
        <taxon>Bacillati</taxon>
        <taxon>Bacillota</taxon>
        <taxon>Bacilli</taxon>
        <taxon>Lactobacillales</taxon>
        <taxon>Streptococcaceae</taxon>
        <taxon>Streptococcus</taxon>
        <taxon>Streptococcus mitis group</taxon>
    </lineage>
</organism>
<keyword evidence="3 5" id="KW-1133">Transmembrane helix</keyword>
<dbReference type="PANTHER" id="PTHR37815:SF3">
    <property type="entry name" value="UPF0397 PROTEIN SPR0429"/>
    <property type="match status" value="1"/>
</dbReference>
<feature type="transmembrane region" description="Helical" evidence="5">
    <location>
        <begin position="142"/>
        <end position="168"/>
    </location>
</feature>
<dbReference type="Pfam" id="PF07155">
    <property type="entry name" value="ECF-ribofla_trS"/>
    <property type="match status" value="1"/>
</dbReference>
<protein>
    <recommendedName>
        <fullName evidence="5">UPF0397 protein SK1126_0303</fullName>
    </recommendedName>
</protein>
<dbReference type="PATRIC" id="fig|28037.99.peg.262"/>
<feature type="transmembrane region" description="Helical" evidence="5">
    <location>
        <begin position="108"/>
        <end position="130"/>
    </location>
</feature>
<dbReference type="PANTHER" id="PTHR37815">
    <property type="entry name" value="UPF0397 PROTEIN BC_2624-RELATED"/>
    <property type="match status" value="1"/>
</dbReference>
<evidence type="ECO:0000256" key="2">
    <source>
        <dbReference type="ARBA" id="ARBA00022692"/>
    </source>
</evidence>
<dbReference type="Gene3D" id="1.10.1760.20">
    <property type="match status" value="1"/>
</dbReference>
<evidence type="ECO:0000313" key="6">
    <source>
        <dbReference type="EMBL" id="KEQ33978.1"/>
    </source>
</evidence>
<feature type="transmembrane region" description="Helical" evidence="5">
    <location>
        <begin position="40"/>
        <end position="62"/>
    </location>
</feature>
<feature type="transmembrane region" description="Helical" evidence="5">
    <location>
        <begin position="6"/>
        <end position="28"/>
    </location>
</feature>
<dbReference type="HAMAP" id="MF_01572">
    <property type="entry name" value="UPF0397"/>
    <property type="match status" value="1"/>
</dbReference>
<comment type="similarity">
    <text evidence="5">Belongs to the UPF0397 family.</text>
</comment>
<dbReference type="NCBIfam" id="NF010182">
    <property type="entry name" value="PRK13661.1"/>
    <property type="match status" value="1"/>
</dbReference>
<comment type="caution">
    <text evidence="6">The sequence shown here is derived from an EMBL/GenBank/DDBJ whole genome shotgun (WGS) entry which is preliminary data.</text>
</comment>
<dbReference type="Proteomes" id="UP000028093">
    <property type="component" value="Unassembled WGS sequence"/>
</dbReference>
<dbReference type="EMBL" id="JPFT01000003">
    <property type="protein sequence ID" value="KEQ33978.1"/>
    <property type="molecule type" value="Genomic_DNA"/>
</dbReference>